<evidence type="ECO:0008006" key="4">
    <source>
        <dbReference type="Google" id="ProtNLM"/>
    </source>
</evidence>
<dbReference type="PROSITE" id="PS51257">
    <property type="entry name" value="PROKAR_LIPOPROTEIN"/>
    <property type="match status" value="1"/>
</dbReference>
<dbReference type="AlphaFoldDB" id="A0A6M9PVS2"/>
<reference evidence="2 3" key="1">
    <citation type="submission" date="2018-04" db="EMBL/GenBank/DDBJ databases">
        <title>Polynucleobacter sp. LimPoW16 genome.</title>
        <authorList>
            <person name="Hahn M.W."/>
        </authorList>
    </citation>
    <scope>NUCLEOTIDE SEQUENCE [LARGE SCALE GENOMIC DNA]</scope>
    <source>
        <strain evidence="2 3">LimPoW16</strain>
    </source>
</reference>
<organism evidence="2 3">
    <name type="scientific">Polynucleobacter antarcticus</name>
    <dbReference type="NCBI Taxonomy" id="1743162"/>
    <lineage>
        <taxon>Bacteria</taxon>
        <taxon>Pseudomonadati</taxon>
        <taxon>Pseudomonadota</taxon>
        <taxon>Betaproteobacteria</taxon>
        <taxon>Burkholderiales</taxon>
        <taxon>Burkholderiaceae</taxon>
        <taxon>Polynucleobacter</taxon>
    </lineage>
</organism>
<dbReference type="Proteomes" id="UP000500806">
    <property type="component" value="Chromosome"/>
</dbReference>
<proteinExistence type="predicted"/>
<accession>A0A6M9PVS2</accession>
<feature type="compositionally biased region" description="Basic and acidic residues" evidence="1">
    <location>
        <begin position="63"/>
        <end position="78"/>
    </location>
</feature>
<keyword evidence="3" id="KW-1185">Reference proteome</keyword>
<evidence type="ECO:0000256" key="1">
    <source>
        <dbReference type="SAM" id="MobiDB-lite"/>
    </source>
</evidence>
<evidence type="ECO:0000313" key="3">
    <source>
        <dbReference type="Proteomes" id="UP000500806"/>
    </source>
</evidence>
<feature type="region of interest" description="Disordered" evidence="1">
    <location>
        <begin position="51"/>
        <end position="78"/>
    </location>
</feature>
<evidence type="ECO:0000313" key="2">
    <source>
        <dbReference type="EMBL" id="QKM62875.1"/>
    </source>
</evidence>
<dbReference type="EMBL" id="CP028941">
    <property type="protein sequence ID" value="QKM62875.1"/>
    <property type="molecule type" value="Genomic_DNA"/>
</dbReference>
<gene>
    <name evidence="2" type="ORF">DCO16_07280</name>
</gene>
<sequence length="78" mass="8472">MKSILKVLGLGIATVSLLGACSEPPQIAARKALRPDVAPYVGADNGFMTKNWKPGDQASWTESVDKRTLSQSEQRRTK</sequence>
<protein>
    <recommendedName>
        <fullName evidence="4">Lipoprotein</fullName>
    </recommendedName>
</protein>
<dbReference type="KEGG" id="pani:DCO16_07280"/>
<dbReference type="RefSeq" id="WP_173943034.1">
    <property type="nucleotide sequence ID" value="NZ_CBCSCD010000001.1"/>
</dbReference>
<name>A0A6M9PVS2_9BURK</name>